<evidence type="ECO:0000313" key="3">
    <source>
        <dbReference type="EMBL" id="ROV87563.1"/>
    </source>
</evidence>
<dbReference type="STRING" id="252740.A0A423V9Q0"/>
<comment type="caution">
    <text evidence="3">The sequence shown here is derived from an EMBL/GenBank/DDBJ whole genome shotgun (WGS) entry which is preliminary data.</text>
</comment>
<feature type="compositionally biased region" description="Acidic residues" evidence="2">
    <location>
        <begin position="284"/>
        <end position="312"/>
    </location>
</feature>
<feature type="compositionally biased region" description="Polar residues" evidence="2">
    <location>
        <begin position="1303"/>
        <end position="1323"/>
    </location>
</feature>
<feature type="compositionally biased region" description="Polar residues" evidence="2">
    <location>
        <begin position="669"/>
        <end position="690"/>
    </location>
</feature>
<feature type="compositionally biased region" description="Polar residues" evidence="2">
    <location>
        <begin position="1436"/>
        <end position="1454"/>
    </location>
</feature>
<feature type="compositionally biased region" description="Acidic residues" evidence="2">
    <location>
        <begin position="351"/>
        <end position="363"/>
    </location>
</feature>
<keyword evidence="4" id="KW-1185">Reference proteome</keyword>
<reference evidence="3 4" key="1">
    <citation type="submission" date="2015-09" db="EMBL/GenBank/DDBJ databases">
        <title>Host preference determinants of Valsa canker pathogens revealed by comparative genomics.</title>
        <authorList>
            <person name="Yin Z."/>
            <person name="Huang L."/>
        </authorList>
    </citation>
    <scope>NUCLEOTIDE SEQUENCE [LARGE SCALE GENOMIC DNA]</scope>
    <source>
        <strain evidence="3 4">YSFL</strain>
    </source>
</reference>
<dbReference type="OrthoDB" id="5239199at2759"/>
<name>A0A423V9Q0_CYTCH</name>
<feature type="compositionally biased region" description="Basic and acidic residues" evidence="2">
    <location>
        <begin position="164"/>
        <end position="174"/>
    </location>
</feature>
<dbReference type="EMBL" id="LJZO01000080">
    <property type="protein sequence ID" value="ROV87563.1"/>
    <property type="molecule type" value="Genomic_DNA"/>
</dbReference>
<dbReference type="Proteomes" id="UP000284375">
    <property type="component" value="Unassembled WGS sequence"/>
</dbReference>
<gene>
    <name evidence="3" type="ORF">VSDG_09766</name>
</gene>
<organism evidence="3 4">
    <name type="scientific">Cytospora chrysosperma</name>
    <name type="common">Cytospora canker fungus</name>
    <name type="synonym">Sphaeria chrysosperma</name>
    <dbReference type="NCBI Taxonomy" id="252740"/>
    <lineage>
        <taxon>Eukaryota</taxon>
        <taxon>Fungi</taxon>
        <taxon>Dikarya</taxon>
        <taxon>Ascomycota</taxon>
        <taxon>Pezizomycotina</taxon>
        <taxon>Sordariomycetes</taxon>
        <taxon>Sordariomycetidae</taxon>
        <taxon>Diaporthales</taxon>
        <taxon>Cytosporaceae</taxon>
        <taxon>Cytospora</taxon>
    </lineage>
</organism>
<evidence type="ECO:0000256" key="2">
    <source>
        <dbReference type="SAM" id="MobiDB-lite"/>
    </source>
</evidence>
<evidence type="ECO:0000256" key="1">
    <source>
        <dbReference type="SAM" id="Coils"/>
    </source>
</evidence>
<feature type="compositionally biased region" description="Polar residues" evidence="2">
    <location>
        <begin position="1381"/>
        <end position="1391"/>
    </location>
</feature>
<feature type="compositionally biased region" description="Polar residues" evidence="2">
    <location>
        <begin position="370"/>
        <end position="379"/>
    </location>
</feature>
<keyword evidence="1" id="KW-0175">Coiled coil</keyword>
<protein>
    <submittedName>
        <fullName evidence="3">Uncharacterized protein</fullName>
    </submittedName>
</protein>
<sequence length="1681" mass="182832">MSTFISNNDQNQVVKANKAPFKLKVIDDATKSAMENAVQACHMSAHFNDNGGKNVRVDRSGMSSVFIDKNGKIENASSVHTLTIQQPADTPADALEHDVNNDNSDDNTLVGELSGGGGEAGLAATSIDGAGQLSLKQPVEKDVAQPQGESNESITNASASVAKKSTDKSTEDNGAHNNTGMKTCARPGGARHTIGGKGLLKHNRADHNNAGMKTCARSDGSRYTIGGKGPSKHASSNTEDAERSDDDPIDEVYNHQWYGGKGPVKTMLPHIENAEDADEDVEMSEFSEEDSDIFDETPGMSEEDDDVTEDAEDKIVGSSPTRRDMGFKSCVKPDGTRYTVGGKGLAKAPDFNDDISEPSEEASEDKVVTTVGNKGPSQTAPFHIEIAELSGEDIDESDVDLDSEEDERQDLVKAVREDVEEKLAAIADLKQQLAAQRNVILKKRLQEKLNSLEKEIQLKLVSIEDSETTGAEFVGEAPQNSGDAPITKNISNTDAASGDKSMAQVKGRECQPGQKVSSKRYIKQKLRSTPNKTLAKITALDAAIEWYTREKYKTLDSSRWSDLQGKMDEHREELAKLLRSIGIDENRPQDEAWGWAIRYNEQIRKKWQDCDQAAPLAKQQAMEEIDELNEKRRLKLEEIPKEDCRVTLLGWVNPKNRKPIPKEAISVVEPSSQKQITEDASSQQDAQPCSSIVDTDVAMTEAPDTSPQASGNNASAQTTMVTVEDVTAGEHNDAMDVDGDLFGDDSDFCDEYPAFAAPIEDNNAGDLPLSPVPTSSQNPNNEQAVEVPKPSLHSAEAMVAAEPQAIPVDSNTAPVQAGALSTVPVSTLETNDNQIDRNLVGVPTFFNDGFVATQGPQVAGVVDTRIPILNETEEALFEELIDVSLLEQDVQQNEAPAQQELMLAPVENTINQVASVPQGIPVTANQVDQVVNPPTEVASSNGDFKSSAEWNEHPDIPTLEEFLEFMDEPTQQTIRTIGWAKIQKFVQPDKIHYAQLDVFAFAPPEVQETMLAEYEECYRSGGQFTLPLLQSHWNDPEFSGRTPICVNLSNFVVQMYPITDSPPDEIAIEQVQPEAQPVLQSTPECSGSFDLDTFDFGSFDFSGPIELEEIVNDFADVNGDQFPSSIEDVHQTVENSMILDVTGHPPQHQNLLQSPAPLIPNKPAQAKKDAAAKKAAQGKKSAPTKRKTANPKKKGTELPLQAPVDESTFGQFVQGNVFENPITPVQEVGDGLDDWASAWCQRSWSEEDPEPKNRTPAELARLQQLGMNFNQGMSAAYQNPSPNASLNLVGAINGHLSHFAPNDTNVNSSIGASVSGEQQTSATPAKRSHRGRPAAPPETLRRNRTRKLKHPESPQKVPSGKYTRRKSKLSVSSNSESSGSPQQLENASGQPTVYYEAAPNRRLGLDTSPEDWVAQSTNKRKRAKPAKETSRKARKTQQPTALPSQSSQAADTSVLSGDGRFRAILPRPAPPQEFTNGMQAPALAAESLEHSYGSINVPEPMTFGHSFPVQQAAEPYMGMATNVPPQVSQQWLQQLPPGTMMPQQNFLHGMSLGIGMSFNGGMQGLAAGMQSTFEQPMQQPTQQAGLQGMQKAGPDDMVDSDDESDDEIMRQLRKTESKLKRQEGRLRRIADLQAKIRQNEMVLAGGAFNGRMMIGGGGGGVDLVDLTQLTTSGHQTDRYQN</sequence>
<feature type="region of interest" description="Disordered" evidence="2">
    <location>
        <begin position="1143"/>
        <end position="1199"/>
    </location>
</feature>
<evidence type="ECO:0000313" key="4">
    <source>
        <dbReference type="Proteomes" id="UP000284375"/>
    </source>
</evidence>
<feature type="compositionally biased region" description="Low complexity" evidence="2">
    <location>
        <begin position="1369"/>
        <end position="1380"/>
    </location>
</feature>
<feature type="coiled-coil region" evidence="1">
    <location>
        <begin position="401"/>
        <end position="462"/>
    </location>
</feature>
<feature type="region of interest" description="Disordered" evidence="2">
    <location>
        <begin position="138"/>
        <end position="261"/>
    </location>
</feature>
<feature type="region of interest" description="Disordered" evidence="2">
    <location>
        <begin position="284"/>
        <end position="379"/>
    </location>
</feature>
<feature type="compositionally biased region" description="Basic residues" evidence="2">
    <location>
        <begin position="1182"/>
        <end position="1193"/>
    </location>
</feature>
<feature type="region of interest" description="Disordered" evidence="2">
    <location>
        <begin position="668"/>
        <end position="690"/>
    </location>
</feature>
<feature type="compositionally biased region" description="Polar residues" evidence="2">
    <location>
        <begin position="147"/>
        <end position="159"/>
    </location>
</feature>
<feature type="region of interest" description="Disordered" evidence="2">
    <location>
        <begin position="93"/>
        <end position="124"/>
    </location>
</feature>
<accession>A0A423V9Q0</accession>
<proteinExistence type="predicted"/>
<feature type="region of interest" description="Disordered" evidence="2">
    <location>
        <begin position="1303"/>
        <end position="1454"/>
    </location>
</feature>
<feature type="region of interest" description="Disordered" evidence="2">
    <location>
        <begin position="1579"/>
        <end position="1602"/>
    </location>
</feature>